<name>A0A1S4VPV3_9MYCO</name>
<dbReference type="AlphaFoldDB" id="A0A1S4VPV3"/>
<evidence type="ECO:0000313" key="1">
    <source>
        <dbReference type="EMBL" id="ORB54545.1"/>
    </source>
</evidence>
<organism evidence="1 2">
    <name type="scientific">Mycobacteroides saopaulense</name>
    <dbReference type="NCBI Taxonomy" id="1578165"/>
    <lineage>
        <taxon>Bacteria</taxon>
        <taxon>Bacillati</taxon>
        <taxon>Actinomycetota</taxon>
        <taxon>Actinomycetes</taxon>
        <taxon>Mycobacteriales</taxon>
        <taxon>Mycobacteriaceae</taxon>
        <taxon>Mycobacteroides</taxon>
    </lineage>
</organism>
<evidence type="ECO:0008006" key="3">
    <source>
        <dbReference type="Google" id="ProtNLM"/>
    </source>
</evidence>
<dbReference type="Proteomes" id="UP000192434">
    <property type="component" value="Unassembled WGS sequence"/>
</dbReference>
<evidence type="ECO:0000313" key="2">
    <source>
        <dbReference type="Proteomes" id="UP000192434"/>
    </source>
</evidence>
<gene>
    <name evidence="1" type="ORF">BST43_16005</name>
</gene>
<dbReference type="EMBL" id="MVII01000020">
    <property type="protein sequence ID" value="ORB54545.1"/>
    <property type="molecule type" value="Genomic_DNA"/>
</dbReference>
<sequence length="156" mass="16674">MDECLALSNGQRTISEAAQAWAAANGRSMTIEDAPLSPGVFGQWLSFPDRDLVQIGHGIVGRDRTIAHELGHMVLGHRGVPVTEYAAEHVQAVPPELVARMLQRSCGGGHAAGEHGDLWSDDELAAERFAGLLVRRLGAGRSGPSRWSPYLDDALG</sequence>
<proteinExistence type="predicted"/>
<comment type="caution">
    <text evidence="1">The sequence shown here is derived from an EMBL/GenBank/DDBJ whole genome shotgun (WGS) entry which is preliminary data.</text>
</comment>
<protein>
    <recommendedName>
        <fullName evidence="3">IrrE N-terminal-like domain-containing protein</fullName>
    </recommendedName>
</protein>
<reference evidence="1 2" key="1">
    <citation type="submission" date="2016-12" db="EMBL/GenBank/DDBJ databases">
        <title>The new phylogeny of genus Mycobacterium.</title>
        <authorList>
            <person name="Tortoli E."/>
            <person name="Trovato A."/>
            <person name="Cirillo D.M."/>
        </authorList>
    </citation>
    <scope>NUCLEOTIDE SEQUENCE [LARGE SCALE GENOMIC DNA]</scope>
    <source>
        <strain evidence="1 2">CCUG 66554</strain>
    </source>
</reference>
<dbReference type="KEGG" id="msao:MYCSP_02050"/>
<accession>A0A1S4VPV3</accession>